<evidence type="ECO:0008006" key="8">
    <source>
        <dbReference type="Google" id="ProtNLM"/>
    </source>
</evidence>
<protein>
    <recommendedName>
        <fullName evidence="8">BCL-6 corepressor</fullName>
    </recommendedName>
</protein>
<evidence type="ECO:0000256" key="2">
    <source>
        <dbReference type="PROSITE-ProRule" id="PRU00023"/>
    </source>
</evidence>
<comment type="caution">
    <text evidence="6">The sequence shown here is derived from an EMBL/GenBank/DDBJ whole genome shotgun (WGS) entry which is preliminary data.</text>
</comment>
<evidence type="ECO:0000259" key="5">
    <source>
        <dbReference type="Pfam" id="PF16553"/>
    </source>
</evidence>
<dbReference type="PANTHER" id="PTHR24117">
    <property type="entry name" value="AGAP007537-PB"/>
    <property type="match status" value="1"/>
</dbReference>
<name>A0ABQ7T532_PHRPL</name>
<dbReference type="InterPro" id="IPR038227">
    <property type="entry name" value="PUFD_som_sf"/>
</dbReference>
<organism evidence="6 7">
    <name type="scientific">Phrynosoma platyrhinos</name>
    <name type="common">Desert horned lizard</name>
    <dbReference type="NCBI Taxonomy" id="52577"/>
    <lineage>
        <taxon>Eukaryota</taxon>
        <taxon>Metazoa</taxon>
        <taxon>Chordata</taxon>
        <taxon>Craniata</taxon>
        <taxon>Vertebrata</taxon>
        <taxon>Euteleostomi</taxon>
        <taxon>Lepidosauria</taxon>
        <taxon>Squamata</taxon>
        <taxon>Bifurcata</taxon>
        <taxon>Unidentata</taxon>
        <taxon>Episquamata</taxon>
        <taxon>Toxicofera</taxon>
        <taxon>Iguania</taxon>
        <taxon>Phrynosomatidae</taxon>
        <taxon>Phrynosomatinae</taxon>
        <taxon>Phrynosoma</taxon>
    </lineage>
</organism>
<feature type="domain" description="BCL-6 corepressor non-ankyrin-repeat" evidence="4">
    <location>
        <begin position="1181"/>
        <end position="1376"/>
    </location>
</feature>
<feature type="compositionally biased region" description="Basic and acidic residues" evidence="3">
    <location>
        <begin position="1062"/>
        <end position="1074"/>
    </location>
</feature>
<dbReference type="CDD" id="cd14261">
    <property type="entry name" value="PUFD"/>
    <property type="match status" value="1"/>
</dbReference>
<dbReference type="PROSITE" id="PS50297">
    <property type="entry name" value="ANK_REP_REGION"/>
    <property type="match status" value="1"/>
</dbReference>
<feature type="compositionally biased region" description="Polar residues" evidence="3">
    <location>
        <begin position="1374"/>
        <end position="1385"/>
    </location>
</feature>
<dbReference type="Gene3D" id="3.10.260.40">
    <property type="entry name" value="BCL-6 corepressor, PCGF1 binding domain"/>
    <property type="match status" value="1"/>
</dbReference>
<feature type="region of interest" description="Disordered" evidence="3">
    <location>
        <begin position="772"/>
        <end position="807"/>
    </location>
</feature>
<keyword evidence="7" id="KW-1185">Reference proteome</keyword>
<sequence>MLSATPLYANVHSWMSNERVRMCGINEDRKIPVNDGDASKNRLELREENHLNHSVVDATAVHRIDGLAALSMDRTGLMREGLRVPSSIVYSSLCGLGSDKARDATSAIAGLGFAPERNPEIQFKSNPAETIENTAGKPPNGFSAMYKTPPGIQKSSVPPGGETLGLDRTSNDKPSPLGVNGASFLRLPWVNPYMEGAIYPFLESPNKYSLNTYKALLPQQSNYTLPQHLTYSPVCTNGERFLYLPPSHYVAPHIQSSLASPLRISAASAAPALPPLGHCPEKNLSWKMGVSPGNPVDTHTYPHIQNSKPPRVPSAKPAASNMPAEPAVLLSHSPRPSPRVHLPPQVGDAYSEFHKHFSIISPSPSSVVLPKPYMNVNNDFTARVSSGKTSKTHETGEISQQPTVHARKTGHDRKDNRSPPLLEKQQTVTKEIIDKPLDLSSKVVDTETTKSDHIKKMTPTVLVHSRAGSGLVLPGGDLPKETISPGNGCPVYRPEIISTAPSSWVVPGPGPNEDNSIKNMPLKNKALDWVTPQQRSSSCPRMGGTEAVVSNILGSVSSGGRPASASPAPNAIVDCPKTNSSVETTASVIQHVGQPLATSSSKHSNKAAKCNNQEPIFKTNESTLPSGSIFFPPNDAFRSPPLPYPRSYLPYPIPEGLAIGPLSLHGKGPMYPHPVLLPNGSLFPGHLAPKPTIPFSLPTNRAEYMTYQDALGMGMVHPMLLPHTALELKDEKSERRSRSHERLRYEDPILRNRLPEVMETGTKLHFEVPATDRNAKSQQVSSLSKNTAKSDKQMFSELRDEQDVKGETNVTKTSFPVESGNQTSDPTKHKVEQAFQHRDFIVTREECGRTNFHEVYNFKQAQSPHPPVFNLRKEDLSISQNRERLTVPPSSVFLEAAHGNDGLAMSFCKVPDDNKQICIGNAQPSIEINQAYVKEGTEGTESNDGKLMKPKPSKVAKRIANSAGYVGDRFKCVTTELYADSSQLSREQRALQRAMMRFSELEMKEREGHVATKDPEVCRFNQADWENFKGNNEKKPKSITLEDAITGQNDNDRCDFNNTESTQEHKFEAQEDKLSPADSCLERLIVHEKASDQPIEDVSETPCPHLDRKRKLSGENMQNDGSLKENLVEELEDEFASKTKKRKTSKDDWPEREMTNNSSNHLEEPNCNEVTNLKVCIELTGLHPKKQRHLQHLRELWEQQVSPERSPPGKLGRQSRKDLAEAVQPEATAKVKDCTEERHTKKRSEVKSNRSWSEESLKTSDNEQGIPLLPASPHTKNLSSPNTNSKRQIYPSCTPASRLAAKQQKIRENWKTDVLCTDEDFQTASLLQKHSDCEKPPGKRQCKTKHLALQERRRRSSLTGDDITDIESTEEKLQTASTPQETTPSRPMPPEARRLIVNKNAGETLLQRAARLGYEASIEVVLYCLENKVCDVNHRDNAGYCALHEACARGWLSIVRHLLEHGADVNCSAQDGTRIRLVLKEYLTDLQGRGVDDPGLHWDFYGSSVCEPKGESGFDILSNPPGPSDEDEDGFSDIFEFEFSDVPLLPCYNIQVSLSQGPRNWLLLSDVAKRLKMSPRIFRCSFPSVEVISITEAEFFKQVSLSQLFSCQKDLEAFNPESKELLDLVEFTSELQSLLGSSLEWLHPDENADNHW</sequence>
<dbReference type="InterPro" id="IPR032365">
    <property type="entry name" value="PUFD"/>
</dbReference>
<feature type="compositionally biased region" description="Polar residues" evidence="3">
    <location>
        <begin position="776"/>
        <end position="787"/>
    </location>
</feature>
<feature type="region of interest" description="Disordered" evidence="3">
    <location>
        <begin position="1046"/>
        <end position="1074"/>
    </location>
</feature>
<feature type="compositionally biased region" description="Basic and acidic residues" evidence="3">
    <location>
        <begin position="1145"/>
        <end position="1154"/>
    </location>
</feature>
<dbReference type="InterPro" id="IPR031628">
    <property type="entry name" value="BCOR"/>
</dbReference>
<dbReference type="InterPro" id="IPR002110">
    <property type="entry name" value="Ankyrin_rpt"/>
</dbReference>
<dbReference type="PANTHER" id="PTHR24117:SF8">
    <property type="entry name" value="BCL-6 COREPRESSOR"/>
    <property type="match status" value="1"/>
</dbReference>
<dbReference type="Pfam" id="PF16553">
    <property type="entry name" value="PUFD"/>
    <property type="match status" value="1"/>
</dbReference>
<dbReference type="SMART" id="SM00248">
    <property type="entry name" value="ANK"/>
    <property type="match status" value="2"/>
</dbReference>
<feature type="compositionally biased region" description="Basic residues" evidence="3">
    <location>
        <begin position="1338"/>
        <end position="1356"/>
    </location>
</feature>
<feature type="region of interest" description="Disordered" evidence="3">
    <location>
        <begin position="1330"/>
        <end position="1391"/>
    </location>
</feature>
<dbReference type="InterPro" id="IPR036770">
    <property type="entry name" value="Ankyrin_rpt-contain_sf"/>
</dbReference>
<feature type="compositionally biased region" description="Basic and acidic residues" evidence="3">
    <location>
        <begin position="1229"/>
        <end position="1261"/>
    </location>
</feature>
<feature type="region of interest" description="Disordered" evidence="3">
    <location>
        <begin position="385"/>
        <end position="426"/>
    </location>
</feature>
<evidence type="ECO:0000313" key="7">
    <source>
        <dbReference type="Proteomes" id="UP000826234"/>
    </source>
</evidence>
<dbReference type="Proteomes" id="UP000826234">
    <property type="component" value="Unassembled WGS sequence"/>
</dbReference>
<feature type="domain" description="BCL-6 corepressor PCGF1 binding" evidence="5">
    <location>
        <begin position="1532"/>
        <end position="1644"/>
    </location>
</feature>
<feature type="region of interest" description="Disordered" evidence="3">
    <location>
        <begin position="152"/>
        <end position="175"/>
    </location>
</feature>
<evidence type="ECO:0000313" key="6">
    <source>
        <dbReference type="EMBL" id="KAH0624774.1"/>
    </source>
</evidence>
<dbReference type="PROSITE" id="PS50088">
    <property type="entry name" value="ANK_REPEAT"/>
    <property type="match status" value="1"/>
</dbReference>
<feature type="region of interest" description="Disordered" evidence="3">
    <location>
        <begin position="1091"/>
        <end position="1165"/>
    </location>
</feature>
<reference evidence="6 7" key="1">
    <citation type="journal article" date="2022" name="Gigascience">
        <title>A chromosome-level genome assembly and annotation of the desert horned lizard, Phrynosoma platyrhinos, provides insight into chromosomal rearrangements among reptiles.</title>
        <authorList>
            <person name="Koochekian N."/>
            <person name="Ascanio A."/>
            <person name="Farleigh K."/>
            <person name="Card D.C."/>
            <person name="Schield D.R."/>
            <person name="Castoe T.A."/>
            <person name="Jezkova T."/>
        </authorList>
    </citation>
    <scope>NUCLEOTIDE SEQUENCE [LARGE SCALE GENOMIC DNA]</scope>
    <source>
        <strain evidence="6">NK-2021</strain>
    </source>
</reference>
<feature type="compositionally biased region" description="Polar residues" evidence="3">
    <location>
        <begin position="1274"/>
        <end position="1287"/>
    </location>
</feature>
<dbReference type="Gene3D" id="1.25.40.20">
    <property type="entry name" value="Ankyrin repeat-containing domain"/>
    <property type="match status" value="1"/>
</dbReference>
<feature type="repeat" description="ANK" evidence="2">
    <location>
        <begin position="1438"/>
        <end position="1470"/>
    </location>
</feature>
<dbReference type="InterPro" id="IPR047144">
    <property type="entry name" value="BCOR-like"/>
</dbReference>
<keyword evidence="2" id="KW-0040">ANK repeat</keyword>
<comment type="similarity">
    <text evidence="1">Belongs to the BCOR family.</text>
</comment>
<accession>A0ABQ7T532</accession>
<evidence type="ECO:0000256" key="1">
    <source>
        <dbReference type="ARBA" id="ARBA00034703"/>
    </source>
</evidence>
<feature type="compositionally biased region" description="Basic and acidic residues" evidence="3">
    <location>
        <begin position="788"/>
        <end position="806"/>
    </location>
</feature>
<gene>
    <name evidence="6" type="ORF">JD844_032562</name>
</gene>
<evidence type="ECO:0000259" key="4">
    <source>
        <dbReference type="Pfam" id="PF15808"/>
    </source>
</evidence>
<feature type="region of interest" description="Disordered" evidence="3">
    <location>
        <begin position="1198"/>
        <end position="1290"/>
    </location>
</feature>
<dbReference type="Pfam" id="PF12796">
    <property type="entry name" value="Ank_2"/>
    <property type="match status" value="1"/>
</dbReference>
<evidence type="ECO:0000256" key="3">
    <source>
        <dbReference type="SAM" id="MobiDB-lite"/>
    </source>
</evidence>
<dbReference type="SUPFAM" id="SSF48403">
    <property type="entry name" value="Ankyrin repeat"/>
    <property type="match status" value="1"/>
</dbReference>
<proteinExistence type="inferred from homology"/>
<dbReference type="EMBL" id="JAIPUX010001232">
    <property type="protein sequence ID" value="KAH0624774.1"/>
    <property type="molecule type" value="Genomic_DNA"/>
</dbReference>
<dbReference type="Pfam" id="PF15808">
    <property type="entry name" value="BCOR"/>
    <property type="match status" value="1"/>
</dbReference>